<accession>A0A1I4CPB1</accession>
<dbReference type="PANTHER" id="PTHR48080:SF2">
    <property type="entry name" value="D-GALACTONATE DEHYDRATASE"/>
    <property type="match status" value="1"/>
</dbReference>
<feature type="domain" description="Mandelate racemase/muconate lactonizing enzyme C-terminal" evidence="2">
    <location>
        <begin position="142"/>
        <end position="279"/>
    </location>
</feature>
<proteinExistence type="predicted"/>
<dbReference type="OrthoDB" id="9802699at2"/>
<evidence type="ECO:0000313" key="3">
    <source>
        <dbReference type="EMBL" id="SFK82755.1"/>
    </source>
</evidence>
<evidence type="ECO:0000259" key="2">
    <source>
        <dbReference type="SMART" id="SM00922"/>
    </source>
</evidence>
<organism evidence="3 4">
    <name type="scientific">Neomesorhizobium albiziae</name>
    <dbReference type="NCBI Taxonomy" id="335020"/>
    <lineage>
        <taxon>Bacteria</taxon>
        <taxon>Pseudomonadati</taxon>
        <taxon>Pseudomonadota</taxon>
        <taxon>Alphaproteobacteria</taxon>
        <taxon>Hyphomicrobiales</taxon>
        <taxon>Phyllobacteriaceae</taxon>
        <taxon>Neomesorhizobium</taxon>
    </lineage>
</organism>
<dbReference type="SFLD" id="SFLDS00001">
    <property type="entry name" value="Enolase"/>
    <property type="match status" value="1"/>
</dbReference>
<dbReference type="SUPFAM" id="SSF51604">
    <property type="entry name" value="Enolase C-terminal domain-like"/>
    <property type="match status" value="1"/>
</dbReference>
<dbReference type="AlphaFoldDB" id="A0A1I4CPB1"/>
<dbReference type="Gene3D" id="3.20.20.120">
    <property type="entry name" value="Enolase-like C-terminal domain"/>
    <property type="match status" value="1"/>
</dbReference>
<dbReference type="InterPro" id="IPR013342">
    <property type="entry name" value="Mandelate_racemase_C"/>
</dbReference>
<reference evidence="3 4" key="1">
    <citation type="submission" date="2016-10" db="EMBL/GenBank/DDBJ databases">
        <authorList>
            <person name="Varghese N."/>
            <person name="Submissions S."/>
        </authorList>
    </citation>
    <scope>NUCLEOTIDE SEQUENCE [LARGE SCALE GENOMIC DNA]</scope>
    <source>
        <strain evidence="3 4">DSM 21822</strain>
    </source>
</reference>
<dbReference type="InterPro" id="IPR029065">
    <property type="entry name" value="Enolase_C-like"/>
</dbReference>
<dbReference type="InterPro" id="IPR013341">
    <property type="entry name" value="Mandelate_racemase_N_dom"/>
</dbReference>
<gene>
    <name evidence="3" type="ORF">SAMN04488498_1141</name>
</gene>
<dbReference type="SUPFAM" id="SSF54826">
    <property type="entry name" value="Enolase N-terminal domain-like"/>
    <property type="match status" value="1"/>
</dbReference>
<dbReference type="InterPro" id="IPR034593">
    <property type="entry name" value="DgoD-like"/>
</dbReference>
<dbReference type="PANTHER" id="PTHR48080">
    <property type="entry name" value="D-GALACTONATE DEHYDRATASE-RELATED"/>
    <property type="match status" value="1"/>
</dbReference>
<dbReference type="Proteomes" id="UP000323300">
    <property type="component" value="Unassembled WGS sequence"/>
</dbReference>
<evidence type="ECO:0000256" key="1">
    <source>
        <dbReference type="ARBA" id="ARBA00023239"/>
    </source>
</evidence>
<dbReference type="EMBL" id="FOSL01000014">
    <property type="protein sequence ID" value="SFK82755.1"/>
    <property type="molecule type" value="Genomic_DNA"/>
</dbReference>
<dbReference type="SMART" id="SM00922">
    <property type="entry name" value="MR_MLE"/>
    <property type="match status" value="1"/>
</dbReference>
<keyword evidence="4" id="KW-1185">Reference proteome</keyword>
<dbReference type="Pfam" id="PF13378">
    <property type="entry name" value="MR_MLE_C"/>
    <property type="match status" value="1"/>
</dbReference>
<protein>
    <submittedName>
        <fullName evidence="3">L-alanine-DL-glutamate epimerase</fullName>
    </submittedName>
</protein>
<dbReference type="CDD" id="cd03316">
    <property type="entry name" value="MR_like"/>
    <property type="match status" value="1"/>
</dbReference>
<dbReference type="Gene3D" id="3.30.390.10">
    <property type="entry name" value="Enolase-like, N-terminal domain"/>
    <property type="match status" value="1"/>
</dbReference>
<dbReference type="InterPro" id="IPR036849">
    <property type="entry name" value="Enolase-like_C_sf"/>
</dbReference>
<evidence type="ECO:0000313" key="4">
    <source>
        <dbReference type="Proteomes" id="UP000323300"/>
    </source>
</evidence>
<dbReference type="SFLD" id="SFLDG00179">
    <property type="entry name" value="mandelate_racemase"/>
    <property type="match status" value="1"/>
</dbReference>
<dbReference type="InterPro" id="IPR029017">
    <property type="entry name" value="Enolase-like_N"/>
</dbReference>
<sequence length="432" mass="47439">MSVIGTIENAVHRASEPSQLRITDIRLATIQAQGIHPILRIDTNQGVYGLGEVRDGAHPDTAMRLKPLLIGQNPCNVEYLFRRIKRYGGESREAGGVCAVEIALMDLVGKVYGVPCYQLLGGKFRDKVRIYGDTPSPADPTPEAFAEVVRSRHELGLSFIKFDLSARMFEAVPGAMVGSDTQHEYPQYRQFHTPGRGAGARISERGLDLVRDICRAVREEVGPKVSLCTDHFGEGFVTVDEAIRVGHAVEPFNLAWVEDVLPWTDIAGHKRVADALLTPVAAGEDLYLFEGFREAIETRAFDIIHPDMLSSGGLTETKKIADHAERHGIPTALHACCSPVAFMANLHLGAALASLMAVEHHALDVPWWTDIVTGIAPDYLTDGYVAVPEAPGLGIDLNEDVIREHLVPWSGYFEPSDEWNAERVGFLGHLVW</sequence>
<dbReference type="Pfam" id="PF02746">
    <property type="entry name" value="MR_MLE_N"/>
    <property type="match status" value="1"/>
</dbReference>
<name>A0A1I4CPB1_9HYPH</name>
<dbReference type="GO" id="GO:0016829">
    <property type="term" value="F:lyase activity"/>
    <property type="evidence" value="ECO:0007669"/>
    <property type="project" value="UniProtKB-KW"/>
</dbReference>
<keyword evidence="1" id="KW-0456">Lyase</keyword>
<dbReference type="RefSeq" id="WP_149762096.1">
    <property type="nucleotide sequence ID" value="NZ_BSPE01000018.1"/>
</dbReference>